<gene>
    <name evidence="2" type="ORF">AArcMg_1208</name>
</gene>
<accession>A0A346PNX9</accession>
<dbReference type="Gene3D" id="3.20.20.370">
    <property type="entry name" value="Glycoside hydrolase/deacetylase"/>
    <property type="match status" value="1"/>
</dbReference>
<reference evidence="3" key="1">
    <citation type="submission" date="2018-02" db="EMBL/GenBank/DDBJ databases">
        <title>Phenotypic and genomic properties of facultatively anaerobic sulfur-reducing natronoarchaea from hypersaline soda lakes.</title>
        <authorList>
            <person name="Sorokin D.Y."/>
            <person name="Kublanov I.V."/>
            <person name="Roman P."/>
            <person name="Sinninghe Damste J.S."/>
            <person name="Golyshin P.N."/>
            <person name="Rojo D."/>
            <person name="Ciordia S."/>
            <person name="Mena M.D.C."/>
            <person name="Ferrer M."/>
            <person name="Messina E."/>
            <person name="Smedile F."/>
            <person name="La Spada G."/>
            <person name="La Cono V."/>
            <person name="Yakimov M.M."/>
        </authorList>
    </citation>
    <scope>NUCLEOTIDE SEQUENCE [LARGE SCALE GENOMIC DNA]</scope>
    <source>
        <strain evidence="3">AArc-Mg</strain>
    </source>
</reference>
<evidence type="ECO:0000256" key="1">
    <source>
        <dbReference type="SAM" id="MobiDB-lite"/>
    </source>
</evidence>
<dbReference type="AlphaFoldDB" id="A0A346PNX9"/>
<dbReference type="Proteomes" id="UP000258613">
    <property type="component" value="Chromosome"/>
</dbReference>
<evidence type="ECO:0000313" key="3">
    <source>
        <dbReference type="Proteomes" id="UP000258613"/>
    </source>
</evidence>
<name>A0A346PNX9_9EURY</name>
<proteinExistence type="predicted"/>
<dbReference type="EMBL" id="CP027033">
    <property type="protein sequence ID" value="AXR81224.1"/>
    <property type="molecule type" value="Genomic_DNA"/>
</dbReference>
<dbReference type="GeneID" id="37641700"/>
<feature type="region of interest" description="Disordered" evidence="1">
    <location>
        <begin position="296"/>
        <end position="333"/>
    </location>
</feature>
<dbReference type="GO" id="GO:0005975">
    <property type="term" value="P:carbohydrate metabolic process"/>
    <property type="evidence" value="ECO:0007669"/>
    <property type="project" value="InterPro"/>
</dbReference>
<dbReference type="KEGG" id="nag:AArcMg_1208"/>
<protein>
    <submittedName>
        <fullName evidence="2">Uncharacterized protein</fullName>
    </submittedName>
</protein>
<dbReference type="InterPro" id="IPR011330">
    <property type="entry name" value="Glyco_hydro/deAcase_b/a-brl"/>
</dbReference>
<dbReference type="SUPFAM" id="SSF88713">
    <property type="entry name" value="Glycoside hydrolase/deacetylase"/>
    <property type="match status" value="1"/>
</dbReference>
<organism evidence="2 3">
    <name type="scientific">Natrarchaeobaculum sulfurireducens</name>
    <dbReference type="NCBI Taxonomy" id="2044521"/>
    <lineage>
        <taxon>Archaea</taxon>
        <taxon>Methanobacteriati</taxon>
        <taxon>Methanobacteriota</taxon>
        <taxon>Stenosarchaea group</taxon>
        <taxon>Halobacteria</taxon>
        <taxon>Halobacteriales</taxon>
        <taxon>Natrialbaceae</taxon>
        <taxon>Natrarchaeobaculum</taxon>
    </lineage>
</organism>
<keyword evidence="3" id="KW-1185">Reference proteome</keyword>
<dbReference type="OrthoDB" id="10436at2157"/>
<evidence type="ECO:0000313" key="2">
    <source>
        <dbReference type="EMBL" id="AXR81224.1"/>
    </source>
</evidence>
<dbReference type="RefSeq" id="WP_117367947.1">
    <property type="nucleotide sequence ID" value="NZ_CP027033.1"/>
</dbReference>
<sequence length="333" mass="37107">MGSVVLSVDAELAWGFHDLPEPPRQRIRNARWGWQRLLELLEDYDVPATWGVVGHLLLESCDGRHADHPAAADGWFEREPGGSFEDDDRWYGLDLVAAVRNGRPAHEIGCHTFSHVVFDQSTDRAVVDAELERCVSVADRHGLSLESFVFPRNVVGHRDALAEYDFDCYRGIGPPRWYDHSRFYRPGKLASFVAGRTPPPLVVPEIDEHGLVNVPASLCLFSFEGTARSVVEPFVGDPVLRKAKLGIDAAASSDGICHFWLHPNDITSTRDVRRLRRIFTYLEAKRDETPLQVETMAGVARRVSPDEATRPAETVADESVPVPRPSSHSASGR</sequence>